<keyword evidence="7" id="KW-1185">Reference proteome</keyword>
<dbReference type="GO" id="GO:1904680">
    <property type="term" value="F:peptide transmembrane transporter activity"/>
    <property type="evidence" value="ECO:0007669"/>
    <property type="project" value="TreeGrafter"/>
</dbReference>
<evidence type="ECO:0000256" key="2">
    <source>
        <dbReference type="ARBA" id="ARBA00005695"/>
    </source>
</evidence>
<accession>A0A4P7AJG0</accession>
<dbReference type="InterPro" id="IPR000914">
    <property type="entry name" value="SBP_5_dom"/>
</dbReference>
<reference evidence="6 7" key="1">
    <citation type="submission" date="2019-03" db="EMBL/GenBank/DDBJ databases">
        <title>Complete genome sequence of Spiroplasma gladiatoris TG-1 (DSM 22552).</title>
        <authorList>
            <person name="Lin Y.-C."/>
            <person name="Chou L."/>
            <person name="Kuo C.-H."/>
        </authorList>
    </citation>
    <scope>NUCLEOTIDE SEQUENCE [LARGE SCALE GENOMIC DNA]</scope>
    <source>
        <strain evidence="6 7">TG-1</strain>
    </source>
</reference>
<dbReference type="InterPro" id="IPR039424">
    <property type="entry name" value="SBP_5"/>
</dbReference>
<dbReference type="KEGG" id="sgq:SGLAD_v1c07390"/>
<comment type="similarity">
    <text evidence="2">Belongs to the bacterial solute-binding protein 5 family.</text>
</comment>
<dbReference type="SUPFAM" id="SSF53850">
    <property type="entry name" value="Periplasmic binding protein-like II"/>
    <property type="match status" value="1"/>
</dbReference>
<dbReference type="AlphaFoldDB" id="A0A4P7AJG0"/>
<keyword evidence="4" id="KW-0732">Signal</keyword>
<organism evidence="6 7">
    <name type="scientific">Spiroplasma gladiatoris</name>
    <dbReference type="NCBI Taxonomy" id="2143"/>
    <lineage>
        <taxon>Bacteria</taxon>
        <taxon>Bacillati</taxon>
        <taxon>Mycoplasmatota</taxon>
        <taxon>Mollicutes</taxon>
        <taxon>Entomoplasmatales</taxon>
        <taxon>Spiroplasmataceae</taxon>
        <taxon>Spiroplasma</taxon>
    </lineage>
</organism>
<dbReference type="GO" id="GO:0030313">
    <property type="term" value="C:cell envelope"/>
    <property type="evidence" value="ECO:0007669"/>
    <property type="project" value="UniProtKB-SubCell"/>
</dbReference>
<dbReference type="PANTHER" id="PTHR30290">
    <property type="entry name" value="PERIPLASMIC BINDING COMPONENT OF ABC TRANSPORTER"/>
    <property type="match status" value="1"/>
</dbReference>
<dbReference type="Gene3D" id="3.90.76.10">
    <property type="entry name" value="Dipeptide-binding Protein, Domain 1"/>
    <property type="match status" value="1"/>
</dbReference>
<dbReference type="Proteomes" id="UP000294309">
    <property type="component" value="Chromosome"/>
</dbReference>
<dbReference type="OrthoDB" id="9801912at2"/>
<dbReference type="PANTHER" id="PTHR30290:SF10">
    <property type="entry name" value="PERIPLASMIC OLIGOPEPTIDE-BINDING PROTEIN-RELATED"/>
    <property type="match status" value="1"/>
</dbReference>
<comment type="subcellular location">
    <subcellularLocation>
        <location evidence="1">Cell envelope</location>
    </subcellularLocation>
</comment>
<dbReference type="RefSeq" id="WP_134297736.1">
    <property type="nucleotide sequence ID" value="NZ_CP038013.1"/>
</dbReference>
<evidence type="ECO:0000256" key="1">
    <source>
        <dbReference type="ARBA" id="ARBA00004196"/>
    </source>
</evidence>
<proteinExistence type="inferred from homology"/>
<evidence type="ECO:0000256" key="4">
    <source>
        <dbReference type="ARBA" id="ARBA00022729"/>
    </source>
</evidence>
<feature type="domain" description="Solute-binding protein family 5" evidence="5">
    <location>
        <begin position="96"/>
        <end position="340"/>
    </location>
</feature>
<dbReference type="GO" id="GO:0015833">
    <property type="term" value="P:peptide transport"/>
    <property type="evidence" value="ECO:0007669"/>
    <property type="project" value="TreeGrafter"/>
</dbReference>
<dbReference type="Gene3D" id="3.40.190.10">
    <property type="entry name" value="Periplasmic binding protein-like II"/>
    <property type="match status" value="1"/>
</dbReference>
<dbReference type="Pfam" id="PF00496">
    <property type="entry name" value="SBP_bac_5"/>
    <property type="match status" value="1"/>
</dbReference>
<gene>
    <name evidence="6" type="primary">oppA</name>
    <name evidence="6" type="ORF">SGLAD_v1c07390</name>
</gene>
<sequence>MNFLLKSLMSVTLISLPVTNIVACKKNKDPENTLKLNYTNNPLHWVTARTMTINDFKVLANTNATPLSTDEYGREFGELFKLTNKNFSKEDSYIGEHNSDFTEWTYILRSDATWSDYTGKLIRNINVNDFINTAKYVLDPSNSADSYFLWQSFIEGAEEIRYAALTDTTKDFSTIFEENKSKLGLIVDENNNTIKFKLKKPASYFETLLTYSVFSPIHENTLTDPSVDKDFKKGYYSGAYTPKEFKIDTQIVLDKNPNYYFSSETKIDRIREYYVAGDVSQTRNLFESGTINEYQINSNDSAGWEKYVGDANSPKQTDGLVKYDESPEDAYTQMLFFNFLNSEYFSGDSSKKAASKIKSKLLQFKETREFFFANLDRNVWGQYYSKIFDNNNNVSSNIRNTFTADFIKTDSKDFQEFEAEQIKNKYNGLANKETTKEDIKDGKDFFKVRQYGQEVSSDKNKLKSAQKEAANKLRASLETDNDLKAVLANNGKITLNTFIDPSKTTLERASITEMFELFNAIENNPIKVSAVVSQTPNDYQNVLDEGTEDLAISGWSPDYADAMSYSNTLKLNGDHNMHFRTSQLFGFDDKNTPLKSFKEETAEDAFSRLEKGHQDLFNDLFIKDQTKQLFIERYNYSRDLENIDQTQSDPNKRNEGFAKLEAETLYRDYFAMPLIRRSPSMNFSISKLTPFSMSKKPYGLSEFQYALAGFNSSYLKYEEIQSLKEQYLKNRQEVLQDKTTHRDRLPWKN</sequence>
<dbReference type="EMBL" id="CP038013">
    <property type="protein sequence ID" value="QBQ07938.1"/>
    <property type="molecule type" value="Genomic_DNA"/>
</dbReference>
<dbReference type="Gene3D" id="3.10.105.10">
    <property type="entry name" value="Dipeptide-binding Protein, Domain 3"/>
    <property type="match status" value="1"/>
</dbReference>
<keyword evidence="3" id="KW-0813">Transport</keyword>
<evidence type="ECO:0000313" key="7">
    <source>
        <dbReference type="Proteomes" id="UP000294309"/>
    </source>
</evidence>
<evidence type="ECO:0000256" key="3">
    <source>
        <dbReference type="ARBA" id="ARBA00022448"/>
    </source>
</evidence>
<protein>
    <submittedName>
        <fullName evidence="6">Oligopeptide transport system substrate-binding protein</fullName>
    </submittedName>
</protein>
<evidence type="ECO:0000259" key="5">
    <source>
        <dbReference type="Pfam" id="PF00496"/>
    </source>
</evidence>
<evidence type="ECO:0000313" key="6">
    <source>
        <dbReference type="EMBL" id="QBQ07938.1"/>
    </source>
</evidence>
<name>A0A4P7AJG0_9MOLU</name>